<comment type="subcellular location">
    <subcellularLocation>
        <location evidence="1 7">Cell membrane</location>
        <topology evidence="1 7">Multi-pass membrane protein</topology>
    </subcellularLocation>
</comment>
<dbReference type="PANTHER" id="PTHR43163:SF3">
    <property type="entry name" value="PEPTIDE ABC TRANSPORTER PERMEASE PROTEIN"/>
    <property type="match status" value="1"/>
</dbReference>
<dbReference type="RefSeq" id="WP_047184957.1">
    <property type="nucleotide sequence ID" value="NZ_JAHHXM010000032.1"/>
</dbReference>
<dbReference type="InterPro" id="IPR000515">
    <property type="entry name" value="MetI-like"/>
</dbReference>
<protein>
    <submittedName>
        <fullName evidence="9">ABC transporter permease</fullName>
    </submittedName>
</protein>
<gene>
    <name evidence="9" type="ORF">AFL42_03145</name>
</gene>
<keyword evidence="10" id="KW-1185">Reference proteome</keyword>
<dbReference type="Gene3D" id="1.10.3720.10">
    <property type="entry name" value="MetI-like"/>
    <property type="match status" value="1"/>
</dbReference>
<evidence type="ECO:0000256" key="7">
    <source>
        <dbReference type="RuleBase" id="RU363032"/>
    </source>
</evidence>
<evidence type="ECO:0000256" key="1">
    <source>
        <dbReference type="ARBA" id="ARBA00004651"/>
    </source>
</evidence>
<evidence type="ECO:0000256" key="6">
    <source>
        <dbReference type="ARBA" id="ARBA00023136"/>
    </source>
</evidence>
<comment type="caution">
    <text evidence="9">The sequence shown here is derived from an EMBL/GenBank/DDBJ whole genome shotgun (WGS) entry which is preliminary data.</text>
</comment>
<keyword evidence="3" id="KW-1003">Cell membrane</keyword>
<reference evidence="9 10" key="1">
    <citation type="submission" date="2015-07" db="EMBL/GenBank/DDBJ databases">
        <title>High-quality draft genome sequence of Oceanobacillus caeni HM6, a bacillus isolated from a human feces.</title>
        <authorList>
            <person name="Kumar J."/>
            <person name="Verma M.K."/>
            <person name="Pandey R."/>
            <person name="Bhambi M."/>
            <person name="Chauhan N."/>
        </authorList>
    </citation>
    <scope>NUCLEOTIDE SEQUENCE [LARGE SCALE GENOMIC DNA]</scope>
    <source>
        <strain evidence="9 10">HM6</strain>
    </source>
</reference>
<dbReference type="Proteomes" id="UP000037854">
    <property type="component" value="Unassembled WGS sequence"/>
</dbReference>
<dbReference type="PROSITE" id="PS50928">
    <property type="entry name" value="ABC_TM1"/>
    <property type="match status" value="1"/>
</dbReference>
<name>A0ABR5MMA7_9BACI</name>
<evidence type="ECO:0000256" key="5">
    <source>
        <dbReference type="ARBA" id="ARBA00022989"/>
    </source>
</evidence>
<evidence type="ECO:0000256" key="3">
    <source>
        <dbReference type="ARBA" id="ARBA00022475"/>
    </source>
</evidence>
<dbReference type="SUPFAM" id="SSF161098">
    <property type="entry name" value="MetI-like"/>
    <property type="match status" value="1"/>
</dbReference>
<sequence length="330" mass="36142">MNLKRVFKFILSKAVKLLSLLFAVSVISFTLVAISPIDPIQSYVGADITRVSPEQREEIAEYWGLNESRILQFMNWGSAVIQGDLGTSLIYRAPVIDIILERFLASLGLMGLAWLLSGVIGFLLGVVAAVKQGTIIDRFIKTYCYTLASTPTFWLGLLLLTVFSVWLGWFPIGLGTPAGVLAEDVFILDKFKHLLLPVLTLSIIGVSNIALHTREKLVEVLQSEYILYAKAKGKKGYQLAYQHGLRNIALPAISIHFSSFGEIFGGSVIAEQVFSYPGLGQAVVQAGLGGDVPLLLGIVLFSSVFVFIGNLLADILYKVIDPRIRKGDLH</sequence>
<dbReference type="InterPro" id="IPR035906">
    <property type="entry name" value="MetI-like_sf"/>
</dbReference>
<evidence type="ECO:0000313" key="10">
    <source>
        <dbReference type="Proteomes" id="UP000037854"/>
    </source>
</evidence>
<organism evidence="9 10">
    <name type="scientific">Oceanobacillus caeni</name>
    <dbReference type="NCBI Taxonomy" id="405946"/>
    <lineage>
        <taxon>Bacteria</taxon>
        <taxon>Bacillati</taxon>
        <taxon>Bacillota</taxon>
        <taxon>Bacilli</taxon>
        <taxon>Bacillales</taxon>
        <taxon>Bacillaceae</taxon>
        <taxon>Oceanobacillus</taxon>
    </lineage>
</organism>
<dbReference type="EMBL" id="LGTK01000006">
    <property type="protein sequence ID" value="KPH77605.1"/>
    <property type="molecule type" value="Genomic_DNA"/>
</dbReference>
<comment type="similarity">
    <text evidence="7">Belongs to the binding-protein-dependent transport system permease family.</text>
</comment>
<keyword evidence="4 7" id="KW-0812">Transmembrane</keyword>
<feature type="domain" description="ABC transmembrane type-1" evidence="8">
    <location>
        <begin position="103"/>
        <end position="317"/>
    </location>
</feature>
<dbReference type="Pfam" id="PF00528">
    <property type="entry name" value="BPD_transp_1"/>
    <property type="match status" value="1"/>
</dbReference>
<proteinExistence type="inferred from homology"/>
<feature type="transmembrane region" description="Helical" evidence="7">
    <location>
        <begin position="294"/>
        <end position="317"/>
    </location>
</feature>
<evidence type="ECO:0000259" key="8">
    <source>
        <dbReference type="PROSITE" id="PS50928"/>
    </source>
</evidence>
<accession>A0ABR5MMA7</accession>
<dbReference type="InterPro" id="IPR045621">
    <property type="entry name" value="BPD_transp_1_N"/>
</dbReference>
<evidence type="ECO:0000256" key="4">
    <source>
        <dbReference type="ARBA" id="ARBA00022692"/>
    </source>
</evidence>
<feature type="transmembrane region" description="Helical" evidence="7">
    <location>
        <begin position="142"/>
        <end position="163"/>
    </location>
</feature>
<dbReference type="PANTHER" id="PTHR43163">
    <property type="entry name" value="DIPEPTIDE TRANSPORT SYSTEM PERMEASE PROTEIN DPPB-RELATED"/>
    <property type="match status" value="1"/>
</dbReference>
<feature type="transmembrane region" description="Helical" evidence="7">
    <location>
        <begin position="194"/>
        <end position="211"/>
    </location>
</feature>
<dbReference type="Pfam" id="PF19300">
    <property type="entry name" value="BPD_transp_1_N"/>
    <property type="match status" value="1"/>
</dbReference>
<evidence type="ECO:0000313" key="9">
    <source>
        <dbReference type="EMBL" id="KPH77605.1"/>
    </source>
</evidence>
<keyword evidence="5 7" id="KW-1133">Transmembrane helix</keyword>
<keyword evidence="2 7" id="KW-0813">Transport</keyword>
<evidence type="ECO:0000256" key="2">
    <source>
        <dbReference type="ARBA" id="ARBA00022448"/>
    </source>
</evidence>
<dbReference type="CDD" id="cd06261">
    <property type="entry name" value="TM_PBP2"/>
    <property type="match status" value="1"/>
</dbReference>
<feature type="transmembrane region" description="Helical" evidence="7">
    <location>
        <begin position="103"/>
        <end position="130"/>
    </location>
</feature>
<keyword evidence="6 7" id="KW-0472">Membrane</keyword>